<gene>
    <name evidence="1" type="ORF">DERYTH_LOCUS27880</name>
</gene>
<keyword evidence="2" id="KW-1185">Reference proteome</keyword>
<evidence type="ECO:0000313" key="2">
    <source>
        <dbReference type="Proteomes" id="UP000789405"/>
    </source>
</evidence>
<protein>
    <submittedName>
        <fullName evidence="1">16041_t:CDS:1</fullName>
    </submittedName>
</protein>
<comment type="caution">
    <text evidence="1">The sequence shown here is derived from an EMBL/GenBank/DDBJ whole genome shotgun (WGS) entry which is preliminary data.</text>
</comment>
<reference evidence="1" key="1">
    <citation type="submission" date="2021-06" db="EMBL/GenBank/DDBJ databases">
        <authorList>
            <person name="Kallberg Y."/>
            <person name="Tangrot J."/>
            <person name="Rosling A."/>
        </authorList>
    </citation>
    <scope>NUCLEOTIDE SEQUENCE</scope>
    <source>
        <strain evidence="1">MA453B</strain>
    </source>
</reference>
<dbReference type="EMBL" id="CAJVPY010066315">
    <property type="protein sequence ID" value="CAG8825329.1"/>
    <property type="molecule type" value="Genomic_DNA"/>
</dbReference>
<sequence>KNKYREKLWLIQLEIAKAKNPLINNQNASVLDPISNDTMTR</sequence>
<accession>A0A9N9PGU6</accession>
<evidence type="ECO:0000313" key="1">
    <source>
        <dbReference type="EMBL" id="CAG8825329.1"/>
    </source>
</evidence>
<organism evidence="1 2">
    <name type="scientific">Dentiscutata erythropus</name>
    <dbReference type="NCBI Taxonomy" id="1348616"/>
    <lineage>
        <taxon>Eukaryota</taxon>
        <taxon>Fungi</taxon>
        <taxon>Fungi incertae sedis</taxon>
        <taxon>Mucoromycota</taxon>
        <taxon>Glomeromycotina</taxon>
        <taxon>Glomeromycetes</taxon>
        <taxon>Diversisporales</taxon>
        <taxon>Gigasporaceae</taxon>
        <taxon>Dentiscutata</taxon>
    </lineage>
</organism>
<feature type="non-terminal residue" evidence="1">
    <location>
        <position position="1"/>
    </location>
</feature>
<dbReference type="OrthoDB" id="2439529at2759"/>
<dbReference type="Proteomes" id="UP000789405">
    <property type="component" value="Unassembled WGS sequence"/>
</dbReference>
<name>A0A9N9PGU6_9GLOM</name>
<dbReference type="AlphaFoldDB" id="A0A9N9PGU6"/>
<proteinExistence type="predicted"/>